<keyword evidence="1" id="KW-0472">Membrane</keyword>
<feature type="transmembrane region" description="Helical" evidence="1">
    <location>
        <begin position="12"/>
        <end position="29"/>
    </location>
</feature>
<gene>
    <name evidence="2" type="ORF">AYI69_g882</name>
</gene>
<dbReference type="Proteomes" id="UP000187429">
    <property type="component" value="Unassembled WGS sequence"/>
</dbReference>
<evidence type="ECO:0000313" key="3">
    <source>
        <dbReference type="Proteomes" id="UP000187429"/>
    </source>
</evidence>
<proteinExistence type="predicted"/>
<evidence type="ECO:0000256" key="1">
    <source>
        <dbReference type="SAM" id="Phobius"/>
    </source>
</evidence>
<keyword evidence="1" id="KW-1133">Transmembrane helix</keyword>
<accession>A0A1R1YRU9</accession>
<evidence type="ECO:0000313" key="2">
    <source>
        <dbReference type="EMBL" id="OMJ29612.1"/>
    </source>
</evidence>
<reference evidence="3" key="1">
    <citation type="submission" date="2017-01" db="EMBL/GenBank/DDBJ databases">
        <authorList>
            <person name="Wang Y."/>
            <person name="White M."/>
            <person name="Kvist S."/>
            <person name="Moncalvo J.-M."/>
        </authorList>
    </citation>
    <scope>NUCLEOTIDE SEQUENCE [LARGE SCALE GENOMIC DNA]</scope>
    <source>
        <strain evidence="3">ID-206-W2</strain>
    </source>
</reference>
<dbReference type="EMBL" id="LSSM01000237">
    <property type="protein sequence ID" value="OMJ29612.1"/>
    <property type="molecule type" value="Genomic_DNA"/>
</dbReference>
<organism evidence="2 3">
    <name type="scientific">Smittium culicis</name>
    <dbReference type="NCBI Taxonomy" id="133412"/>
    <lineage>
        <taxon>Eukaryota</taxon>
        <taxon>Fungi</taxon>
        <taxon>Fungi incertae sedis</taxon>
        <taxon>Zoopagomycota</taxon>
        <taxon>Kickxellomycotina</taxon>
        <taxon>Harpellomycetes</taxon>
        <taxon>Harpellales</taxon>
        <taxon>Legeriomycetaceae</taxon>
        <taxon>Smittium</taxon>
    </lineage>
</organism>
<feature type="transmembrane region" description="Helical" evidence="1">
    <location>
        <begin position="49"/>
        <end position="76"/>
    </location>
</feature>
<name>A0A1R1YRU9_9FUNG</name>
<comment type="caution">
    <text evidence="2">The sequence shown here is derived from an EMBL/GenBank/DDBJ whole genome shotgun (WGS) entry which is preliminary data.</text>
</comment>
<dbReference type="AlphaFoldDB" id="A0A1R1YRU9"/>
<protein>
    <submittedName>
        <fullName evidence="2">Uncharacterized protein</fullName>
    </submittedName>
</protein>
<sequence length="79" mass="9206">MLNKNQPGSLNGYQLFVFILHYWNIYHPMDSEHSGIWFQDFLYDSSLSIIRYAWISSHYSFLLTANVISLAFGSLISPE</sequence>
<keyword evidence="3" id="KW-1185">Reference proteome</keyword>
<keyword evidence="1" id="KW-0812">Transmembrane</keyword>